<dbReference type="AlphaFoldDB" id="A0A348AC18"/>
<protein>
    <submittedName>
        <fullName evidence="4">Phage major capsid protein, HK97 family</fullName>
    </submittedName>
</protein>
<dbReference type="SUPFAM" id="SSF56563">
    <property type="entry name" value="Major capsid protein gp5"/>
    <property type="match status" value="1"/>
</dbReference>
<dbReference type="InterPro" id="IPR024455">
    <property type="entry name" value="Phage_capsid"/>
</dbReference>
<gene>
    <name evidence="4" type="ordered locus">GBAA_5360</name>
</gene>
<dbReference type="KEGG" id="bar:GBAA_5360"/>
<name>A0A348AC18_BACAN</name>
<feature type="domain" description="Phage capsid-like C-terminal" evidence="3">
    <location>
        <begin position="69"/>
        <end position="344"/>
    </location>
</feature>
<organism evidence="4 5">
    <name type="scientific">Bacillus anthracis</name>
    <name type="common">anthrax bacterium</name>
    <dbReference type="NCBI Taxonomy" id="1392"/>
    <lineage>
        <taxon>Bacteria</taxon>
        <taxon>Bacillati</taxon>
        <taxon>Bacillota</taxon>
        <taxon>Bacilli</taxon>
        <taxon>Bacillales</taxon>
        <taxon>Bacillaceae</taxon>
        <taxon>Bacillus</taxon>
        <taxon>Bacillus cereus group</taxon>
    </lineage>
</organism>
<dbReference type="NCBIfam" id="TIGR01554">
    <property type="entry name" value="major_cap_HK97"/>
    <property type="match status" value="1"/>
</dbReference>
<dbReference type="OMA" id="SVMRQLC"/>
<evidence type="ECO:0000259" key="3">
    <source>
        <dbReference type="Pfam" id="PF05065"/>
    </source>
</evidence>
<reference evidence="4 5" key="1">
    <citation type="journal article" date="2009" name="J. Bacteriol.">
        <title>The complete genome sequence of Bacillus anthracis Ames 'Ancestor'.</title>
        <authorList>
            <person name="Ravel J."/>
            <person name="Jiang L."/>
            <person name="Stanley S.T."/>
            <person name="Wilson M.R."/>
            <person name="Decker R.S."/>
            <person name="Read T.D."/>
            <person name="Worsham P."/>
            <person name="Keim P.S."/>
            <person name="Salzberg S.L."/>
            <person name="Fraser-Liggett C.M."/>
            <person name="Rasko D.A."/>
        </authorList>
    </citation>
    <scope>NUCLEOTIDE SEQUENCE [LARGE SCALE GENOMIC DNA]</scope>
    <source>
        <strain evidence="5">Ames ancestor</strain>
    </source>
</reference>
<dbReference type="InterPro" id="IPR054612">
    <property type="entry name" value="Phage_capsid-like_C"/>
</dbReference>
<dbReference type="Proteomes" id="UP000000594">
    <property type="component" value="Chromosome"/>
</dbReference>
<evidence type="ECO:0000313" key="5">
    <source>
        <dbReference type="Proteomes" id="UP000000594"/>
    </source>
</evidence>
<evidence type="ECO:0000313" key="4">
    <source>
        <dbReference type="EMBL" id="AAT34493.1"/>
    </source>
</evidence>
<sequence length="346" mass="38029">MSKEKELKELRAKMEAMEAEVRAEQETAQEVEVRDVEVDQTEVELRGVEQFLKGDIHGAEVRTMTTGTGAITVPTSLSNVIVEKLVEEAALFGRAKSFTPVSGTLEVLREKNIGDATFIGEMEDASMSDFTFDKVTLEQRRAATAIELSQQLVNDSGIDVVNYAVGVMTRRLARKLDETVLNGDKTKKQFEGILTSTVAEVVGTHEAGKISLDNLLDMTLAVHPDHLAGSVFVMGRPAFNQVAKLKDAQGNYHVVKDVVNGKPVYKIFGHEILIQDKMPSAAAGSITVVFINFAEAYATMIKKGAQMKRISDDTKQALRGSHMLMLDMYCDGKILNEDAIKFLKQA</sequence>
<dbReference type="GeneID" id="45024963"/>
<dbReference type="EMBL" id="AE017334">
    <property type="protein sequence ID" value="AAT34493.1"/>
    <property type="molecule type" value="Genomic_DNA"/>
</dbReference>
<evidence type="ECO:0000256" key="2">
    <source>
        <dbReference type="SAM" id="Coils"/>
    </source>
</evidence>
<accession>A0A348AC18</accession>
<proteinExistence type="predicted"/>
<dbReference type="KEGG" id="banh:HYU01_26185"/>
<evidence type="ECO:0000256" key="1">
    <source>
        <dbReference type="ARBA" id="ARBA00004328"/>
    </source>
</evidence>
<feature type="coiled-coil region" evidence="2">
    <location>
        <begin position="7"/>
        <end position="34"/>
    </location>
</feature>
<accession>E9RAQ2</accession>
<dbReference type="Gene3D" id="3.30.2400.10">
    <property type="entry name" value="Major capsid protein gp5"/>
    <property type="match status" value="1"/>
</dbReference>
<accession>Q81X82</accession>
<dbReference type="Pfam" id="PF05065">
    <property type="entry name" value="Phage_capsid"/>
    <property type="match status" value="1"/>
</dbReference>
<dbReference type="PATRIC" id="fig|1392.230.peg.5276"/>
<accession>Q6KKD7</accession>
<keyword evidence="2" id="KW-0175">Coiled coil</keyword>
<dbReference type="RefSeq" id="WP_003159030.1">
    <property type="nucleotide sequence ID" value="NZ_AP014833.1"/>
</dbReference>
<keyword evidence="5" id="KW-1185">Reference proteome</keyword>
<dbReference type="OrthoDB" id="64791at2"/>
<comment type="subcellular location">
    <subcellularLocation>
        <location evidence="1">Virion</location>
    </subcellularLocation>
</comment>